<accession>A0A5C2SBZ8</accession>
<dbReference type="STRING" id="1328759.A0A5C2SBZ8"/>
<reference evidence="3" key="1">
    <citation type="journal article" date="2018" name="Genome Biol. Evol.">
        <title>Genomics and development of Lentinus tigrinus, a white-rot wood-decaying mushroom with dimorphic fruiting bodies.</title>
        <authorList>
            <person name="Wu B."/>
            <person name="Xu Z."/>
            <person name="Knudson A."/>
            <person name="Carlson A."/>
            <person name="Chen N."/>
            <person name="Kovaka S."/>
            <person name="LaButti K."/>
            <person name="Lipzen A."/>
            <person name="Pennachio C."/>
            <person name="Riley R."/>
            <person name="Schakwitz W."/>
            <person name="Umezawa K."/>
            <person name="Ohm R.A."/>
            <person name="Grigoriev I.V."/>
            <person name="Nagy L.G."/>
            <person name="Gibbons J."/>
            <person name="Hibbett D."/>
        </authorList>
    </citation>
    <scope>NUCLEOTIDE SEQUENCE [LARGE SCALE GENOMIC DNA]</scope>
    <source>
        <strain evidence="3">ALCF2SS1-6</strain>
    </source>
</reference>
<dbReference type="SUPFAM" id="SSF82199">
    <property type="entry name" value="SET domain"/>
    <property type="match status" value="1"/>
</dbReference>
<gene>
    <name evidence="3" type="ORF">L227DRAFT_654582</name>
</gene>
<protein>
    <submittedName>
        <fullName evidence="3">SET domain-containing protein</fullName>
    </submittedName>
</protein>
<sequence length="445" mass="49004">MRRGFLLSTPRESRKATTHTGSADSGPGPALERPSAPAPEKKPSLPVETAKKLVPIPTSRYRLPPPLPPYPPGFVPSMFRCTEVPRGAPPATQTMFIYYDTMKEALEAKYPGWPLAFSTPSPPLHEVKPIDGAGLGLVATQDIAAGELILRERPYLVQPRGMISPIPTSTEGLYRAIENIVGHMQADNKRGLYGLKNSKGNALPTELAGIVDTNSQAAGPFPGYNGEYAGVARDISRANHSCNSNAHHAFDTATMTFSLRAFRAIRAGEEITISYLFDPLIPKHARQAELRELYGFTCACRICRLTGSELERSDLARKAIRLASEKIAEDDVKFAKWVLDGAALVPIEQLPKMKKADMDAFSVAEAVWTLMKKDEVYEPNLWEPVLARLVKACAVLEHEQGVRLYATKAAELRMAYTGEDGGWREVAENPRQTEWWAKLGAKRVK</sequence>
<evidence type="ECO:0000313" key="4">
    <source>
        <dbReference type="Proteomes" id="UP000313359"/>
    </source>
</evidence>
<organism evidence="3 4">
    <name type="scientific">Lentinus tigrinus ALCF2SS1-6</name>
    <dbReference type="NCBI Taxonomy" id="1328759"/>
    <lineage>
        <taxon>Eukaryota</taxon>
        <taxon>Fungi</taxon>
        <taxon>Dikarya</taxon>
        <taxon>Basidiomycota</taxon>
        <taxon>Agaricomycotina</taxon>
        <taxon>Agaricomycetes</taxon>
        <taxon>Polyporales</taxon>
        <taxon>Polyporaceae</taxon>
        <taxon>Lentinus</taxon>
    </lineage>
</organism>
<proteinExistence type="predicted"/>
<keyword evidence="4" id="KW-1185">Reference proteome</keyword>
<evidence type="ECO:0000259" key="2">
    <source>
        <dbReference type="PROSITE" id="PS50280"/>
    </source>
</evidence>
<dbReference type="EMBL" id="ML122273">
    <property type="protein sequence ID" value="RPD58856.1"/>
    <property type="molecule type" value="Genomic_DNA"/>
</dbReference>
<dbReference type="InterPro" id="IPR001214">
    <property type="entry name" value="SET_dom"/>
</dbReference>
<dbReference type="OrthoDB" id="5945798at2759"/>
<evidence type="ECO:0000256" key="1">
    <source>
        <dbReference type="SAM" id="MobiDB-lite"/>
    </source>
</evidence>
<feature type="domain" description="SET" evidence="2">
    <location>
        <begin position="123"/>
        <end position="276"/>
    </location>
</feature>
<dbReference type="Pfam" id="PF00856">
    <property type="entry name" value="SET"/>
    <property type="match status" value="1"/>
</dbReference>
<name>A0A5C2SBZ8_9APHY</name>
<evidence type="ECO:0000313" key="3">
    <source>
        <dbReference type="EMBL" id="RPD58856.1"/>
    </source>
</evidence>
<dbReference type="CDD" id="cd20071">
    <property type="entry name" value="SET_SMYD"/>
    <property type="match status" value="1"/>
</dbReference>
<dbReference type="InterPro" id="IPR053185">
    <property type="entry name" value="SET_domain_protein"/>
</dbReference>
<dbReference type="AlphaFoldDB" id="A0A5C2SBZ8"/>
<dbReference type="SMART" id="SM00317">
    <property type="entry name" value="SET"/>
    <property type="match status" value="1"/>
</dbReference>
<dbReference type="PROSITE" id="PS50280">
    <property type="entry name" value="SET"/>
    <property type="match status" value="1"/>
</dbReference>
<dbReference type="PANTHER" id="PTHR47332">
    <property type="entry name" value="SET DOMAIN-CONTAINING PROTEIN 5"/>
    <property type="match status" value="1"/>
</dbReference>
<dbReference type="Gene3D" id="2.170.270.10">
    <property type="entry name" value="SET domain"/>
    <property type="match status" value="1"/>
</dbReference>
<feature type="region of interest" description="Disordered" evidence="1">
    <location>
        <begin position="1"/>
        <end position="50"/>
    </location>
</feature>
<dbReference type="PANTHER" id="PTHR47332:SF4">
    <property type="entry name" value="SET DOMAIN-CONTAINING PROTEIN 5"/>
    <property type="match status" value="1"/>
</dbReference>
<dbReference type="InterPro" id="IPR046341">
    <property type="entry name" value="SET_dom_sf"/>
</dbReference>
<dbReference type="Proteomes" id="UP000313359">
    <property type="component" value="Unassembled WGS sequence"/>
</dbReference>